<gene>
    <name evidence="12" type="ORF">H8K36_10510</name>
</gene>
<protein>
    <submittedName>
        <fullName evidence="12">TonB-dependent receptor</fullName>
    </submittedName>
</protein>
<evidence type="ECO:0000256" key="5">
    <source>
        <dbReference type="ARBA" id="ARBA00022692"/>
    </source>
</evidence>
<keyword evidence="7 12" id="KW-0675">Receptor</keyword>
<keyword evidence="13" id="KW-1185">Reference proteome</keyword>
<dbReference type="InterPro" id="IPR012910">
    <property type="entry name" value="Plug_dom"/>
</dbReference>
<comment type="subcellular location">
    <subcellularLocation>
        <location evidence="1">Cell outer membrane</location>
        <topology evidence="1">Multi-pass membrane protein</topology>
    </subcellularLocation>
</comment>
<reference evidence="12" key="1">
    <citation type="submission" date="2020-08" db="EMBL/GenBank/DDBJ databases">
        <title>Novel species isolated from subtropical streams in China.</title>
        <authorList>
            <person name="Lu H."/>
        </authorList>
    </citation>
    <scope>NUCLEOTIDE SEQUENCE</scope>
    <source>
        <strain evidence="12">LX22W</strain>
    </source>
</reference>
<dbReference type="SUPFAM" id="SSF56935">
    <property type="entry name" value="Porins"/>
    <property type="match status" value="1"/>
</dbReference>
<keyword evidence="8" id="KW-0998">Cell outer membrane</keyword>
<keyword evidence="9" id="KW-0732">Signal</keyword>
<keyword evidence="4" id="KW-1134">Transmembrane beta strand</keyword>
<keyword evidence="3" id="KW-0813">Transport</keyword>
<evidence type="ECO:0000256" key="6">
    <source>
        <dbReference type="ARBA" id="ARBA00023136"/>
    </source>
</evidence>
<dbReference type="Pfam" id="PF25183">
    <property type="entry name" value="OMP_b-brl_4"/>
    <property type="match status" value="2"/>
</dbReference>
<evidence type="ECO:0000256" key="4">
    <source>
        <dbReference type="ARBA" id="ARBA00022452"/>
    </source>
</evidence>
<dbReference type="RefSeq" id="WP_186916529.1">
    <property type="nucleotide sequence ID" value="NZ_JACOFZ010000003.1"/>
</dbReference>
<evidence type="ECO:0000256" key="1">
    <source>
        <dbReference type="ARBA" id="ARBA00004571"/>
    </source>
</evidence>
<name>A0A923KU19_9BURK</name>
<evidence type="ECO:0000256" key="2">
    <source>
        <dbReference type="ARBA" id="ARBA00009810"/>
    </source>
</evidence>
<evidence type="ECO:0000256" key="9">
    <source>
        <dbReference type="SAM" id="SignalP"/>
    </source>
</evidence>
<keyword evidence="6" id="KW-0472">Membrane</keyword>
<dbReference type="InterPro" id="IPR057601">
    <property type="entry name" value="Oar-like_b-barrel"/>
</dbReference>
<evidence type="ECO:0000259" key="10">
    <source>
        <dbReference type="Pfam" id="PF07715"/>
    </source>
</evidence>
<feature type="domain" description="TonB-dependent transporter Oar-like beta-barrel" evidence="11">
    <location>
        <begin position="318"/>
        <end position="566"/>
    </location>
</feature>
<dbReference type="GO" id="GO:0044718">
    <property type="term" value="P:siderophore transmembrane transport"/>
    <property type="evidence" value="ECO:0007669"/>
    <property type="project" value="TreeGrafter"/>
</dbReference>
<dbReference type="InterPro" id="IPR039426">
    <property type="entry name" value="TonB-dep_rcpt-like"/>
</dbReference>
<dbReference type="InterPro" id="IPR036942">
    <property type="entry name" value="Beta-barrel_TonB_sf"/>
</dbReference>
<accession>A0A923KU19</accession>
<evidence type="ECO:0000256" key="3">
    <source>
        <dbReference type="ARBA" id="ARBA00022448"/>
    </source>
</evidence>
<keyword evidence="5" id="KW-0812">Transmembrane</keyword>
<evidence type="ECO:0000313" key="12">
    <source>
        <dbReference type="EMBL" id="MBC3881807.1"/>
    </source>
</evidence>
<dbReference type="EMBL" id="JACOFZ010000003">
    <property type="protein sequence ID" value="MBC3881807.1"/>
    <property type="molecule type" value="Genomic_DNA"/>
</dbReference>
<dbReference type="GO" id="GO:0009279">
    <property type="term" value="C:cell outer membrane"/>
    <property type="evidence" value="ECO:0007669"/>
    <property type="project" value="UniProtKB-SubCell"/>
</dbReference>
<comment type="similarity">
    <text evidence="2">Belongs to the TonB-dependent receptor family.</text>
</comment>
<dbReference type="PANTHER" id="PTHR30069">
    <property type="entry name" value="TONB-DEPENDENT OUTER MEMBRANE RECEPTOR"/>
    <property type="match status" value="1"/>
</dbReference>
<dbReference type="PANTHER" id="PTHR30069:SF46">
    <property type="entry name" value="OAR PROTEIN"/>
    <property type="match status" value="1"/>
</dbReference>
<dbReference type="Gene3D" id="2.170.130.10">
    <property type="entry name" value="TonB-dependent receptor, plug domain"/>
    <property type="match status" value="1"/>
</dbReference>
<evidence type="ECO:0000256" key="7">
    <source>
        <dbReference type="ARBA" id="ARBA00023170"/>
    </source>
</evidence>
<feature type="domain" description="TonB-dependent transporter Oar-like beta-barrel" evidence="11">
    <location>
        <begin position="579"/>
        <end position="963"/>
    </location>
</feature>
<proteinExistence type="inferred from homology"/>
<organism evidence="12 13">
    <name type="scientific">Undibacterium nitidum</name>
    <dbReference type="NCBI Taxonomy" id="2762298"/>
    <lineage>
        <taxon>Bacteria</taxon>
        <taxon>Pseudomonadati</taxon>
        <taxon>Pseudomonadota</taxon>
        <taxon>Betaproteobacteria</taxon>
        <taxon>Burkholderiales</taxon>
        <taxon>Oxalobacteraceae</taxon>
        <taxon>Undibacterium</taxon>
    </lineage>
</organism>
<dbReference type="Gene3D" id="2.40.170.20">
    <property type="entry name" value="TonB-dependent receptor, beta-barrel domain"/>
    <property type="match status" value="1"/>
</dbReference>
<dbReference type="InterPro" id="IPR037066">
    <property type="entry name" value="Plug_dom_sf"/>
</dbReference>
<evidence type="ECO:0000256" key="8">
    <source>
        <dbReference type="ARBA" id="ARBA00023237"/>
    </source>
</evidence>
<sequence>MVNNKFNMKQVRRSAIAVAVGMCFASMAYAQNADGTIFGRAKAKEQVQVVSLENGSSRAIEADKDGGFTFSKLPVGRYKVTAGGKTREVSVAIGSGTEVKFDDVATVTVTGSRTRNPIDVSSTESNTVFSLAEIQALPVGRNATAVSLLAPGTVAGDAAFGNLASFSGASVAENGYYINGFDVTNMRNFTNYSSLPFDAISQQQVKTGGYGAEFGRSLGGVVSLSTKRGTNTWKGGASAYITPGWASAAGKTVVNQDKDAWISPSQPSYTLYSPTANTFKNLSYNVYAGGPIVKDKLFVFGLLEGRKNTSDTYGGATSQTSSAETPNGMIKLDWQISDDHRLEFTGISNKRRTSYQTFDNTNNADKYALRHVGTPRLSSVDSGGDVEILKYTGYLTENLTLTAQYGRLYSLLGRLNDPSNFGAECPAIYGTNGQPAYGCWNPAHFTIRDLKAQDDGDTRKGKRVDLEWIVGSHTIRAGYDAQDFFSTQAGETYSGGVYYRYYNMPASRTINGVVGAGTPGNSEYVRVRKYQSTSGEFSAKNDAMYLEDSWKVTKNVLVYGGVRSESFDNKNADGVSFVDRKNLLAPRLGAAWDMNGDASMKVYGNFGRYYIPVASNTNIRSSRSEYLEGRYYNFTGKDPKTLAPLTLGPEIGQAIISGSPTAPDPGTIADTKLSPMNQDEYILGFQKALSKNWVLGVKAVYRKVNAGMDDYCGHTGIAKWATEHGYADFDPDSLATCILMNPGRALNLKIDAKGDGKLVEVTVPNSYLGLAEYKRTYKALELSLDRPFDGKWGLSGSYVYSVNKGTAEGYVQSDLGQEDAGITQDFDFGSFTDGAYGTLPNNRTHALKLYGNYALNDNFRLGANLTVASGRHTSCIGFVPPTVSDYNGPSGTTNGGSGAYNSASSYYCLNAQGTTVLGSRGNGPVMPWTKQLDLNIAYILKLEGGRTLTLQANVFNVFNTQTVTMVNQIRDYSRADSKLPTGNKLNPNYGYPSSFLGARTASFTARYEF</sequence>
<evidence type="ECO:0000259" key="11">
    <source>
        <dbReference type="Pfam" id="PF25183"/>
    </source>
</evidence>
<dbReference type="Proteomes" id="UP000627446">
    <property type="component" value="Unassembled WGS sequence"/>
</dbReference>
<feature type="signal peptide" evidence="9">
    <location>
        <begin position="1"/>
        <end position="30"/>
    </location>
</feature>
<dbReference type="GO" id="GO:0015344">
    <property type="term" value="F:siderophore uptake transmembrane transporter activity"/>
    <property type="evidence" value="ECO:0007669"/>
    <property type="project" value="TreeGrafter"/>
</dbReference>
<dbReference type="AlphaFoldDB" id="A0A923KU19"/>
<dbReference type="Pfam" id="PF07715">
    <property type="entry name" value="Plug"/>
    <property type="match status" value="1"/>
</dbReference>
<comment type="caution">
    <text evidence="12">The sequence shown here is derived from an EMBL/GenBank/DDBJ whole genome shotgun (WGS) entry which is preliminary data.</text>
</comment>
<evidence type="ECO:0000313" key="13">
    <source>
        <dbReference type="Proteomes" id="UP000627446"/>
    </source>
</evidence>
<feature type="chain" id="PRO_5037482545" evidence="9">
    <location>
        <begin position="31"/>
        <end position="1009"/>
    </location>
</feature>
<feature type="domain" description="TonB-dependent receptor plug" evidence="10">
    <location>
        <begin position="122"/>
        <end position="221"/>
    </location>
</feature>